<organism evidence="3 4">
    <name type="scientific">Gymnopilus dilepis</name>
    <dbReference type="NCBI Taxonomy" id="231916"/>
    <lineage>
        <taxon>Eukaryota</taxon>
        <taxon>Fungi</taxon>
        <taxon>Dikarya</taxon>
        <taxon>Basidiomycota</taxon>
        <taxon>Agaricomycotina</taxon>
        <taxon>Agaricomycetes</taxon>
        <taxon>Agaricomycetidae</taxon>
        <taxon>Agaricales</taxon>
        <taxon>Agaricineae</taxon>
        <taxon>Hymenogastraceae</taxon>
        <taxon>Gymnopilus</taxon>
    </lineage>
</organism>
<feature type="compositionally biased region" description="Basic and acidic residues" evidence="1">
    <location>
        <begin position="298"/>
        <end position="308"/>
    </location>
</feature>
<feature type="transmembrane region" description="Helical" evidence="2">
    <location>
        <begin position="12"/>
        <end position="38"/>
    </location>
</feature>
<feature type="transmembrane region" description="Helical" evidence="2">
    <location>
        <begin position="229"/>
        <end position="250"/>
    </location>
</feature>
<dbReference type="Proteomes" id="UP000284706">
    <property type="component" value="Unassembled WGS sequence"/>
</dbReference>
<keyword evidence="2" id="KW-0472">Membrane</keyword>
<reference evidence="3 4" key="1">
    <citation type="journal article" date="2018" name="Evol. Lett.">
        <title>Horizontal gene cluster transfer increased hallucinogenic mushroom diversity.</title>
        <authorList>
            <person name="Reynolds H.T."/>
            <person name="Vijayakumar V."/>
            <person name="Gluck-Thaler E."/>
            <person name="Korotkin H.B."/>
            <person name="Matheny P.B."/>
            <person name="Slot J.C."/>
        </authorList>
    </citation>
    <scope>NUCLEOTIDE SEQUENCE [LARGE SCALE GENOMIC DNA]</scope>
    <source>
        <strain evidence="3 4">SRW20</strain>
    </source>
</reference>
<keyword evidence="2" id="KW-0812">Transmembrane</keyword>
<gene>
    <name evidence="3" type="ORF">CVT26_008040</name>
</gene>
<dbReference type="OrthoDB" id="2796825at2759"/>
<feature type="transmembrane region" description="Helical" evidence="2">
    <location>
        <begin position="198"/>
        <end position="223"/>
    </location>
</feature>
<feature type="transmembrane region" description="Helical" evidence="2">
    <location>
        <begin position="121"/>
        <end position="147"/>
    </location>
</feature>
<keyword evidence="4" id="KW-1185">Reference proteome</keyword>
<accession>A0A409YJL6</accession>
<dbReference type="AlphaFoldDB" id="A0A409YJL6"/>
<dbReference type="InParanoid" id="A0A409YJL6"/>
<comment type="caution">
    <text evidence="3">The sequence shown here is derived from an EMBL/GenBank/DDBJ whole genome shotgun (WGS) entry which is preliminary data.</text>
</comment>
<proteinExistence type="predicted"/>
<feature type="transmembrane region" description="Helical" evidence="2">
    <location>
        <begin position="159"/>
        <end position="177"/>
    </location>
</feature>
<feature type="region of interest" description="Disordered" evidence="1">
    <location>
        <begin position="280"/>
        <end position="314"/>
    </location>
</feature>
<evidence type="ECO:0000256" key="2">
    <source>
        <dbReference type="SAM" id="Phobius"/>
    </source>
</evidence>
<feature type="transmembrane region" description="Helical" evidence="2">
    <location>
        <begin position="45"/>
        <end position="66"/>
    </location>
</feature>
<sequence length="341" mass="37366">MADSPLTIAKLIFAGSAIVLLMYGIYFTLTAICIHYIFNNRKRNWPVMIYLVVSLLVTTMFLAASAKYTELILLEMAANPLGTQKLSQRLDLLQQVAYSVKIWLADGLLIYRLWIVWLGSYLMILFPSVLFVGSFASGAAGLAIFYFTNEAEVNRNLGVGFHACSIALNVIATLLIAGRLLYQRQRVKDLGEGHSQQYLSLMAVFAESGALYSIAGLIYIPLYARNSNLVFVFAAVVEAASGIAPALIILRIALGVAVSKQTQAQLSTLRFGTHQKHAQTSDSEKFTTYGGPSTLSADSRHQASHKDFSVTNTSGPDGLESEMVRLPLSICSRPPEIFDLH</sequence>
<evidence type="ECO:0000313" key="4">
    <source>
        <dbReference type="Proteomes" id="UP000284706"/>
    </source>
</evidence>
<evidence type="ECO:0000256" key="1">
    <source>
        <dbReference type="SAM" id="MobiDB-lite"/>
    </source>
</evidence>
<dbReference type="EMBL" id="NHYE01000764">
    <property type="protein sequence ID" value="PPR03192.1"/>
    <property type="molecule type" value="Genomic_DNA"/>
</dbReference>
<protein>
    <submittedName>
        <fullName evidence="3">Uncharacterized protein</fullName>
    </submittedName>
</protein>
<name>A0A409YJL6_9AGAR</name>
<evidence type="ECO:0000313" key="3">
    <source>
        <dbReference type="EMBL" id="PPR03192.1"/>
    </source>
</evidence>
<keyword evidence="2" id="KW-1133">Transmembrane helix</keyword>